<keyword evidence="5" id="KW-1015">Disulfide bond</keyword>
<organism evidence="9 10">
    <name type="scientific">Modicisalibacter luteus</name>
    <dbReference type="NCBI Taxonomy" id="453962"/>
    <lineage>
        <taxon>Bacteria</taxon>
        <taxon>Pseudomonadati</taxon>
        <taxon>Pseudomonadota</taxon>
        <taxon>Gammaproteobacteria</taxon>
        <taxon>Oceanospirillales</taxon>
        <taxon>Halomonadaceae</taxon>
        <taxon>Modicisalibacter</taxon>
    </lineage>
</organism>
<keyword evidence="1" id="KW-0963">Cytoplasm</keyword>
<evidence type="ECO:0000256" key="8">
    <source>
        <dbReference type="ARBA" id="ARBA00025431"/>
    </source>
</evidence>
<comment type="caution">
    <text evidence="9">The sequence shown here is derived from an EMBL/GenBank/DDBJ whole genome shotgun (WGS) entry which is preliminary data.</text>
</comment>
<evidence type="ECO:0000313" key="10">
    <source>
        <dbReference type="Proteomes" id="UP001595640"/>
    </source>
</evidence>
<protein>
    <submittedName>
        <fullName evidence="9">Flagellar transcriptional regulator FlhD</fullName>
    </submittedName>
</protein>
<keyword evidence="9" id="KW-0966">Cell projection</keyword>
<keyword evidence="2" id="KW-1005">Bacterial flagellum biogenesis</keyword>
<reference evidence="10" key="1">
    <citation type="journal article" date="2019" name="Int. J. Syst. Evol. Microbiol.">
        <title>The Global Catalogue of Microorganisms (GCM) 10K type strain sequencing project: providing services to taxonomists for standard genome sequencing and annotation.</title>
        <authorList>
            <consortium name="The Broad Institute Genomics Platform"/>
            <consortium name="The Broad Institute Genome Sequencing Center for Infectious Disease"/>
            <person name="Wu L."/>
            <person name="Ma J."/>
        </authorList>
    </citation>
    <scope>NUCLEOTIDE SEQUENCE [LARGE SCALE GENOMIC DNA]</scope>
    <source>
        <strain evidence="10">KCTC 12847</strain>
    </source>
</reference>
<dbReference type="Proteomes" id="UP001595640">
    <property type="component" value="Unassembled WGS sequence"/>
</dbReference>
<evidence type="ECO:0000256" key="3">
    <source>
        <dbReference type="ARBA" id="ARBA00023015"/>
    </source>
</evidence>
<evidence type="ECO:0000256" key="6">
    <source>
        <dbReference type="ARBA" id="ARBA00023159"/>
    </source>
</evidence>
<name>A0ABV7M211_9GAMM</name>
<gene>
    <name evidence="9" type="ORF">ACFOEI_12700</name>
</gene>
<evidence type="ECO:0000256" key="2">
    <source>
        <dbReference type="ARBA" id="ARBA00022795"/>
    </source>
</evidence>
<evidence type="ECO:0000256" key="7">
    <source>
        <dbReference type="ARBA" id="ARBA00023163"/>
    </source>
</evidence>
<keyword evidence="9" id="KW-0282">Flagellum</keyword>
<evidence type="ECO:0000256" key="1">
    <source>
        <dbReference type="ARBA" id="ARBA00022490"/>
    </source>
</evidence>
<keyword evidence="6" id="KW-0010">Activator</keyword>
<dbReference type="RefSeq" id="WP_229804356.1">
    <property type="nucleotide sequence ID" value="NZ_BMXD01000017.1"/>
</dbReference>
<keyword evidence="7" id="KW-0804">Transcription</keyword>
<keyword evidence="9" id="KW-0969">Cilium</keyword>
<keyword evidence="10" id="KW-1185">Reference proteome</keyword>
<sequence>MQHGSLLNDIQEINLTYFLLAKRMIKEDRDTAWVRLKITSGMADLVAALSTPTGPIQPAVVPIDTRRN</sequence>
<evidence type="ECO:0000256" key="4">
    <source>
        <dbReference type="ARBA" id="ARBA00023125"/>
    </source>
</evidence>
<keyword evidence="4" id="KW-0238">DNA-binding</keyword>
<dbReference type="SUPFAM" id="SSF63592">
    <property type="entry name" value="Flagellar transcriptional activator FlhD"/>
    <property type="match status" value="1"/>
</dbReference>
<dbReference type="Pfam" id="PF05247">
    <property type="entry name" value="FlhD"/>
    <property type="match status" value="1"/>
</dbReference>
<evidence type="ECO:0000256" key="5">
    <source>
        <dbReference type="ARBA" id="ARBA00023157"/>
    </source>
</evidence>
<keyword evidence="3" id="KW-0805">Transcription regulation</keyword>
<dbReference type="Gene3D" id="1.10.4000.10">
    <property type="entry name" value="Flagellar transcriptional activator FlhD"/>
    <property type="match status" value="1"/>
</dbReference>
<accession>A0ABV7M211</accession>
<dbReference type="InterPro" id="IPR023559">
    <property type="entry name" value="Flagellar_FlhD"/>
</dbReference>
<comment type="function">
    <text evidence="8">Functions in complex with FlhC as a master transcriptional regulator that regulates transcription of several flagellar and non-flagellar operons by binding to their promoter region. Activates expression of class 2 flagellar genes, including fliA, which is a flagellum-specific sigma factor that turns on the class 3 genes. Also regulates genes whose products function in a variety of physiological pathways.</text>
</comment>
<dbReference type="InterPro" id="IPR036194">
    <property type="entry name" value="FlhD_sf"/>
</dbReference>
<proteinExistence type="predicted"/>
<dbReference type="EMBL" id="JBHRUH010000030">
    <property type="protein sequence ID" value="MFC3292921.1"/>
    <property type="molecule type" value="Genomic_DNA"/>
</dbReference>
<evidence type="ECO:0000313" key="9">
    <source>
        <dbReference type="EMBL" id="MFC3292921.1"/>
    </source>
</evidence>